<feature type="transmembrane region" description="Helical" evidence="1">
    <location>
        <begin position="479"/>
        <end position="500"/>
    </location>
</feature>
<gene>
    <name evidence="2" type="ORF">NCTC12078_00463</name>
</gene>
<evidence type="ECO:0000256" key="1">
    <source>
        <dbReference type="SAM" id="Phobius"/>
    </source>
</evidence>
<feature type="transmembrane region" description="Helical" evidence="1">
    <location>
        <begin position="592"/>
        <end position="612"/>
    </location>
</feature>
<dbReference type="KEGG" id="ctai:NCTC12078_00463"/>
<name>A0A4U8WIG4_9FLAO</name>
<feature type="transmembrane region" description="Helical" evidence="1">
    <location>
        <begin position="512"/>
        <end position="530"/>
    </location>
</feature>
<feature type="transmembrane region" description="Helical" evidence="1">
    <location>
        <begin position="23"/>
        <end position="44"/>
    </location>
</feature>
<feature type="transmembrane region" description="Helical" evidence="1">
    <location>
        <begin position="64"/>
        <end position="85"/>
    </location>
</feature>
<keyword evidence="1" id="KW-0472">Membrane</keyword>
<sequence>MQKINQFNQYLLEKYPTIWNTRIVWMLLGSFAVHILFFVIGYLSHIDPVSLQKYSVKNDYYTDGVIFIHLIISVLMIVGWLLMMFKNNAFKNFYPSSKSKLFAQFVQYFIIIFASTTFFFSYMVGFRLFINQKYSDEEMIKNIDIINRANPFLSQNLENYTLENRLFPKPFYDLYCETDINDIDRDKKYFVYYDRVYQFNSVYSKTSFRKDKRNEFITPEPENSLKTPVAYSERKEKSEIFYFKKEVADLSPYIKTTGPTYYNFSNILYDNDFKTYDDEVVAIDGSYYYDRDSPDQTLKNKKAIINRKTAELLNRRNPAELEKLLTDFLAISKKYRVKNNLEAKSWVKMIYAPQNPHFEVQYFIKDYQPKRNDDNEYYNSDIEVDSVAATIDEEGNIVSDSVKIRQFNPEINNQVSPQDYVKNNITDYYYCTDHMKELLENVDRVKNEDFFSENVHIYIWIAFFLSTFIFCFRITGLKSLLFSIISAGLLVLGVTLVIVMYTAVTGLREEFFVLYFLLLVSLVILLIPILKMESLSKMVSSVFVNISMNGFVLFLLLIFGIINMHQKAVCGIEIYDSYDISQTKTCVTVFDYFGLGISYILLLGGFVFMYFYTSVLQKWKAMPE</sequence>
<dbReference type="EMBL" id="LR215974">
    <property type="protein sequence ID" value="VFB02488.1"/>
    <property type="molecule type" value="Genomic_DNA"/>
</dbReference>
<feature type="transmembrane region" description="Helical" evidence="1">
    <location>
        <begin position="455"/>
        <end position="472"/>
    </location>
</feature>
<dbReference type="AlphaFoldDB" id="A0A4U8WIG4"/>
<dbReference type="RefSeq" id="WP_130913319.1">
    <property type="nucleotide sequence ID" value="NZ_LR215974.1"/>
</dbReference>
<reference evidence="2 3" key="1">
    <citation type="submission" date="2019-02" db="EMBL/GenBank/DDBJ databases">
        <authorList>
            <consortium name="Pathogen Informatics"/>
        </authorList>
    </citation>
    <scope>NUCLEOTIDE SEQUENCE [LARGE SCALE GENOMIC DNA]</scope>
    <source>
        <strain evidence="2 3">3012STDY6944375</strain>
    </source>
</reference>
<proteinExistence type="predicted"/>
<accession>A0A4U8WIG4</accession>
<keyword evidence="1" id="KW-1133">Transmembrane helix</keyword>
<protein>
    <submittedName>
        <fullName evidence="2">Uncharacterized protein</fullName>
    </submittedName>
</protein>
<evidence type="ECO:0000313" key="3">
    <source>
        <dbReference type="Proteomes" id="UP000290013"/>
    </source>
</evidence>
<keyword evidence="1" id="KW-0812">Transmembrane</keyword>
<evidence type="ECO:0000313" key="2">
    <source>
        <dbReference type="EMBL" id="VFB02488.1"/>
    </source>
</evidence>
<feature type="transmembrane region" description="Helical" evidence="1">
    <location>
        <begin position="105"/>
        <end position="130"/>
    </location>
</feature>
<feature type="transmembrane region" description="Helical" evidence="1">
    <location>
        <begin position="542"/>
        <end position="562"/>
    </location>
</feature>
<dbReference type="Proteomes" id="UP000290013">
    <property type="component" value="Chromosome"/>
</dbReference>
<organism evidence="2 3">
    <name type="scientific">Chryseobacterium taihuense</name>
    <dbReference type="NCBI Taxonomy" id="1141221"/>
    <lineage>
        <taxon>Bacteria</taxon>
        <taxon>Pseudomonadati</taxon>
        <taxon>Bacteroidota</taxon>
        <taxon>Flavobacteriia</taxon>
        <taxon>Flavobacteriales</taxon>
        <taxon>Weeksellaceae</taxon>
        <taxon>Chryseobacterium group</taxon>
        <taxon>Chryseobacterium</taxon>
    </lineage>
</organism>